<feature type="compositionally biased region" description="Polar residues" evidence="1">
    <location>
        <begin position="9"/>
        <end position="26"/>
    </location>
</feature>
<accession>A0A8J2XL51</accession>
<evidence type="ECO:0000313" key="3">
    <source>
        <dbReference type="EMBL" id="GGA19166.1"/>
    </source>
</evidence>
<keyword evidence="4" id="KW-1185">Reference proteome</keyword>
<feature type="region of interest" description="Disordered" evidence="1">
    <location>
        <begin position="1"/>
        <end position="33"/>
    </location>
</feature>
<organism evidence="3 4">
    <name type="scientific">Sediminivirga luteola</name>
    <dbReference type="NCBI Taxonomy" id="1774748"/>
    <lineage>
        <taxon>Bacteria</taxon>
        <taxon>Bacillati</taxon>
        <taxon>Actinomycetota</taxon>
        <taxon>Actinomycetes</taxon>
        <taxon>Micrococcales</taxon>
        <taxon>Brevibacteriaceae</taxon>
        <taxon>Sediminivirga</taxon>
    </lineage>
</organism>
<keyword evidence="2" id="KW-1133">Transmembrane helix</keyword>
<keyword evidence="2" id="KW-0812">Transmembrane</keyword>
<protein>
    <submittedName>
        <fullName evidence="3">Uncharacterized protein</fullName>
    </submittedName>
</protein>
<evidence type="ECO:0000256" key="2">
    <source>
        <dbReference type="SAM" id="Phobius"/>
    </source>
</evidence>
<evidence type="ECO:0000313" key="4">
    <source>
        <dbReference type="Proteomes" id="UP000616114"/>
    </source>
</evidence>
<comment type="caution">
    <text evidence="3">The sequence shown here is derived from an EMBL/GenBank/DDBJ whole genome shotgun (WGS) entry which is preliminary data.</text>
</comment>
<feature type="transmembrane region" description="Helical" evidence="2">
    <location>
        <begin position="65"/>
        <end position="86"/>
    </location>
</feature>
<gene>
    <name evidence="3" type="ORF">GCM10011333_22910</name>
</gene>
<dbReference type="AlphaFoldDB" id="A0A8J2XL51"/>
<feature type="transmembrane region" description="Helical" evidence="2">
    <location>
        <begin position="42"/>
        <end position="59"/>
    </location>
</feature>
<feature type="transmembrane region" description="Helical" evidence="2">
    <location>
        <begin position="98"/>
        <end position="121"/>
    </location>
</feature>
<proteinExistence type="predicted"/>
<name>A0A8J2XL51_9MICO</name>
<keyword evidence="2" id="KW-0472">Membrane</keyword>
<reference evidence="3" key="2">
    <citation type="submission" date="2020-09" db="EMBL/GenBank/DDBJ databases">
        <authorList>
            <person name="Sun Q."/>
            <person name="Zhou Y."/>
        </authorList>
    </citation>
    <scope>NUCLEOTIDE SEQUENCE</scope>
    <source>
        <strain evidence="3">CGMCC 1.12785</strain>
    </source>
</reference>
<sequence length="166" mass="17593">MGGPGRLGTVTTPSAPRSDKTTSPGNDEQDPGRRQALRVSRGVLVFSLLVFGALLTANYPLPWKLAAIVFALGAFGYGIYVVVLAIRAKTGPAVPMMVLIGAFLAGWMGLQATAMAVVWPIQSQYETCLSGAVTETGTRHCQEQYVQQLEDMTGRLLQMPGAPSAP</sequence>
<evidence type="ECO:0000256" key="1">
    <source>
        <dbReference type="SAM" id="MobiDB-lite"/>
    </source>
</evidence>
<dbReference type="Proteomes" id="UP000616114">
    <property type="component" value="Unassembled WGS sequence"/>
</dbReference>
<dbReference type="EMBL" id="BMFY01000009">
    <property type="protein sequence ID" value="GGA19166.1"/>
    <property type="molecule type" value="Genomic_DNA"/>
</dbReference>
<reference evidence="3" key="1">
    <citation type="journal article" date="2014" name="Int. J. Syst. Evol. Microbiol.">
        <title>Complete genome sequence of Corynebacterium casei LMG S-19264T (=DSM 44701T), isolated from a smear-ripened cheese.</title>
        <authorList>
            <consortium name="US DOE Joint Genome Institute (JGI-PGF)"/>
            <person name="Walter F."/>
            <person name="Albersmeier A."/>
            <person name="Kalinowski J."/>
            <person name="Ruckert C."/>
        </authorList>
    </citation>
    <scope>NUCLEOTIDE SEQUENCE</scope>
    <source>
        <strain evidence="3">CGMCC 1.12785</strain>
    </source>
</reference>